<evidence type="ECO:0000313" key="2">
    <source>
        <dbReference type="EMBL" id="VDO99160.1"/>
    </source>
</evidence>
<protein>
    <submittedName>
        <fullName evidence="2 4">Uncharacterized protein</fullName>
    </submittedName>
</protein>
<keyword evidence="1" id="KW-0732">Signal</keyword>
<reference evidence="4" key="1">
    <citation type="submission" date="2016-06" db="UniProtKB">
        <authorList>
            <consortium name="WormBaseParasite"/>
        </authorList>
    </citation>
    <scope>IDENTIFICATION</scope>
</reference>
<dbReference type="AlphaFoldDB" id="A0A183IGW0"/>
<gene>
    <name evidence="2" type="ORF">SBAD_LOCUS2855</name>
</gene>
<feature type="chain" id="PRO_5043140028" evidence="1">
    <location>
        <begin position="18"/>
        <end position="230"/>
    </location>
</feature>
<name>A0A183IGW0_9BILA</name>
<dbReference type="OrthoDB" id="5831507at2759"/>
<dbReference type="WBParaSite" id="SBAD_0000299401-mRNA-1">
    <property type="protein sequence ID" value="SBAD_0000299401-mRNA-1"/>
    <property type="gene ID" value="SBAD_0000299401"/>
</dbReference>
<keyword evidence="3" id="KW-1185">Reference proteome</keyword>
<sequence>MLTNLFLCCCLFVAGYSEVKVVGSVRCGEIKMPSRPYVGMGHGMQWKNMFAIKQVSENGSFVFTVPSMLRALSMTVVHQCCSQRRRRWKLMLPIIPLTKGTYDIGSLNLEPKMHAEDFLIGIEFIHVGAKPHEGWYSEGNTASLLDMDTNRILQELITPFVGGPFQLTVAQYNSKTFLPKLNNYYWIGERYYPMDPESLTESRIVCYYDIQSNTSLKYFDDEPVKKIVFQ</sequence>
<feature type="signal peptide" evidence="1">
    <location>
        <begin position="1"/>
        <end position="17"/>
    </location>
</feature>
<evidence type="ECO:0000313" key="4">
    <source>
        <dbReference type="WBParaSite" id="SBAD_0000299401-mRNA-1"/>
    </source>
</evidence>
<evidence type="ECO:0000256" key="1">
    <source>
        <dbReference type="SAM" id="SignalP"/>
    </source>
</evidence>
<reference evidence="2 3" key="2">
    <citation type="submission" date="2018-11" db="EMBL/GenBank/DDBJ databases">
        <authorList>
            <consortium name="Pathogen Informatics"/>
        </authorList>
    </citation>
    <scope>NUCLEOTIDE SEQUENCE [LARGE SCALE GENOMIC DNA]</scope>
</reference>
<accession>A0A183IGW0</accession>
<dbReference type="EMBL" id="UZAM01007443">
    <property type="protein sequence ID" value="VDO99160.1"/>
    <property type="molecule type" value="Genomic_DNA"/>
</dbReference>
<proteinExistence type="predicted"/>
<organism evidence="4">
    <name type="scientific">Soboliphyme baturini</name>
    <dbReference type="NCBI Taxonomy" id="241478"/>
    <lineage>
        <taxon>Eukaryota</taxon>
        <taxon>Metazoa</taxon>
        <taxon>Ecdysozoa</taxon>
        <taxon>Nematoda</taxon>
        <taxon>Enoplea</taxon>
        <taxon>Dorylaimia</taxon>
        <taxon>Dioctophymatida</taxon>
        <taxon>Dioctophymatoidea</taxon>
        <taxon>Soboliphymatidae</taxon>
        <taxon>Soboliphyme</taxon>
    </lineage>
</organism>
<dbReference type="Proteomes" id="UP000270296">
    <property type="component" value="Unassembled WGS sequence"/>
</dbReference>
<evidence type="ECO:0000313" key="3">
    <source>
        <dbReference type="Proteomes" id="UP000270296"/>
    </source>
</evidence>